<evidence type="ECO:0000256" key="2">
    <source>
        <dbReference type="ARBA" id="ARBA00016337"/>
    </source>
</evidence>
<keyword evidence="5 10" id="KW-0479">Metal-binding</keyword>
<proteinExistence type="inferred from homology"/>
<sequence length="312" mass="32897">MTRPLNRRRFLTISASALVLPLMPRFAQAQLPVAEWRGTALGAGATMKLAGLEGAAAQDVFRKVEAEVARLEAIFSLYRPDSALVRLNRDGHLAQPPAEMLELLTLAGAVHASTDGAFDPTVQPLWAAYAESRGRPEEGAREAARAHVGWADLRLAPDLVEFSRPGMGLTLNGIAQGYITDRIAALLRAQGLGDVLIDMGEIVARGERPGGGPWEAGIATPEGELVGRLVLDDRALATSAPLGTTLDSEGRVGHIIDPATGRPTTARRLVSVSAGTAALADALSTAFCSMTDQTAIDRALALHKGARLEHIA</sequence>
<gene>
    <name evidence="13" type="ORF">SAMN05421849_1057</name>
</gene>
<evidence type="ECO:0000256" key="5">
    <source>
        <dbReference type="ARBA" id="ARBA00022723"/>
    </source>
</evidence>
<comment type="cofactor">
    <cofactor evidence="11">
        <name>Mg(2+)</name>
        <dbReference type="ChEBI" id="CHEBI:18420"/>
    </cofactor>
    <cofactor evidence="11">
        <name>Mn(2+)</name>
        <dbReference type="ChEBI" id="CHEBI:29035"/>
    </cofactor>
    <text evidence="11">Magnesium. Can also use manganese.</text>
</comment>
<evidence type="ECO:0000256" key="1">
    <source>
        <dbReference type="ARBA" id="ARBA00011955"/>
    </source>
</evidence>
<dbReference type="Gene3D" id="3.10.520.10">
    <property type="entry name" value="ApbE-like domains"/>
    <property type="match status" value="1"/>
</dbReference>
<protein>
    <recommendedName>
        <fullName evidence="2 10">FAD:protein FMN transferase</fullName>
        <ecNumber evidence="1 10">2.7.1.180</ecNumber>
    </recommendedName>
    <alternativeName>
        <fullName evidence="8 10">Flavin transferase</fullName>
    </alternativeName>
</protein>
<evidence type="ECO:0000256" key="12">
    <source>
        <dbReference type="SAM" id="SignalP"/>
    </source>
</evidence>
<name>A0A1R3WNJ2_9RHOB</name>
<dbReference type="AlphaFoldDB" id="A0A1R3WNJ2"/>
<evidence type="ECO:0000256" key="3">
    <source>
        <dbReference type="ARBA" id="ARBA00022630"/>
    </source>
</evidence>
<feature type="binding site" evidence="11">
    <location>
        <position position="173"/>
    </location>
    <ligand>
        <name>Mg(2+)</name>
        <dbReference type="ChEBI" id="CHEBI:18420"/>
    </ligand>
</feature>
<feature type="binding site" evidence="11">
    <location>
        <position position="285"/>
    </location>
    <ligand>
        <name>Mg(2+)</name>
        <dbReference type="ChEBI" id="CHEBI:18420"/>
    </ligand>
</feature>
<keyword evidence="6 10" id="KW-0274">FAD</keyword>
<dbReference type="Proteomes" id="UP000192455">
    <property type="component" value="Unassembled WGS sequence"/>
</dbReference>
<dbReference type="PANTHER" id="PTHR30040:SF2">
    <property type="entry name" value="FAD:PROTEIN FMN TRANSFERASE"/>
    <property type="match status" value="1"/>
</dbReference>
<dbReference type="RefSeq" id="WP_200805406.1">
    <property type="nucleotide sequence ID" value="NZ_FTPS01000001.1"/>
</dbReference>
<evidence type="ECO:0000313" key="13">
    <source>
        <dbReference type="EMBL" id="SIT79016.1"/>
    </source>
</evidence>
<evidence type="ECO:0000256" key="10">
    <source>
        <dbReference type="PIRNR" id="PIRNR006268"/>
    </source>
</evidence>
<keyword evidence="12" id="KW-0732">Signal</keyword>
<reference evidence="13 14" key="1">
    <citation type="submission" date="2017-01" db="EMBL/GenBank/DDBJ databases">
        <authorList>
            <person name="Mah S.A."/>
            <person name="Swanson W.J."/>
            <person name="Moy G.W."/>
            <person name="Vacquier V.D."/>
        </authorList>
    </citation>
    <scope>NUCLEOTIDE SEQUENCE [LARGE SCALE GENOMIC DNA]</scope>
    <source>
        <strain evidence="13 14">DSM 21219</strain>
    </source>
</reference>
<feature type="binding site" evidence="11">
    <location>
        <position position="281"/>
    </location>
    <ligand>
        <name>Mg(2+)</name>
        <dbReference type="ChEBI" id="CHEBI:18420"/>
    </ligand>
</feature>
<dbReference type="PANTHER" id="PTHR30040">
    <property type="entry name" value="THIAMINE BIOSYNTHESIS LIPOPROTEIN APBE"/>
    <property type="match status" value="1"/>
</dbReference>
<keyword evidence="14" id="KW-1185">Reference proteome</keyword>
<dbReference type="STRING" id="515897.SAMN05421849_1057"/>
<dbReference type="GO" id="GO:0046872">
    <property type="term" value="F:metal ion binding"/>
    <property type="evidence" value="ECO:0007669"/>
    <property type="project" value="UniProtKB-UniRule"/>
</dbReference>
<evidence type="ECO:0000256" key="9">
    <source>
        <dbReference type="ARBA" id="ARBA00048540"/>
    </source>
</evidence>
<feature type="signal peptide" evidence="12">
    <location>
        <begin position="1"/>
        <end position="29"/>
    </location>
</feature>
<dbReference type="EC" id="2.7.1.180" evidence="1 10"/>
<dbReference type="InterPro" id="IPR024932">
    <property type="entry name" value="ApbE"/>
</dbReference>
<dbReference type="EMBL" id="FTPS01000001">
    <property type="protein sequence ID" value="SIT79016.1"/>
    <property type="molecule type" value="Genomic_DNA"/>
</dbReference>
<dbReference type="InterPro" id="IPR006311">
    <property type="entry name" value="TAT_signal"/>
</dbReference>
<organism evidence="13 14">
    <name type="scientific">Pontibaca methylaminivorans</name>
    <dbReference type="NCBI Taxonomy" id="515897"/>
    <lineage>
        <taxon>Bacteria</taxon>
        <taxon>Pseudomonadati</taxon>
        <taxon>Pseudomonadota</taxon>
        <taxon>Alphaproteobacteria</taxon>
        <taxon>Rhodobacterales</taxon>
        <taxon>Roseobacteraceae</taxon>
        <taxon>Pontibaca</taxon>
    </lineage>
</organism>
<comment type="catalytic activity">
    <reaction evidence="9 10">
        <text>L-threonyl-[protein] + FAD = FMN-L-threonyl-[protein] + AMP + H(+)</text>
        <dbReference type="Rhea" id="RHEA:36847"/>
        <dbReference type="Rhea" id="RHEA-COMP:11060"/>
        <dbReference type="Rhea" id="RHEA-COMP:11061"/>
        <dbReference type="ChEBI" id="CHEBI:15378"/>
        <dbReference type="ChEBI" id="CHEBI:30013"/>
        <dbReference type="ChEBI" id="CHEBI:57692"/>
        <dbReference type="ChEBI" id="CHEBI:74257"/>
        <dbReference type="ChEBI" id="CHEBI:456215"/>
        <dbReference type="EC" id="2.7.1.180"/>
    </reaction>
</comment>
<evidence type="ECO:0000256" key="7">
    <source>
        <dbReference type="ARBA" id="ARBA00022842"/>
    </source>
</evidence>
<accession>A0A1R3WNJ2</accession>
<dbReference type="PIRSF" id="PIRSF006268">
    <property type="entry name" value="ApbE"/>
    <property type="match status" value="1"/>
</dbReference>
<evidence type="ECO:0000256" key="4">
    <source>
        <dbReference type="ARBA" id="ARBA00022679"/>
    </source>
</evidence>
<evidence type="ECO:0000313" key="14">
    <source>
        <dbReference type="Proteomes" id="UP000192455"/>
    </source>
</evidence>
<dbReference type="GO" id="GO:0016740">
    <property type="term" value="F:transferase activity"/>
    <property type="evidence" value="ECO:0007669"/>
    <property type="project" value="UniProtKB-UniRule"/>
</dbReference>
<dbReference type="PROSITE" id="PS51318">
    <property type="entry name" value="TAT"/>
    <property type="match status" value="1"/>
</dbReference>
<comment type="similarity">
    <text evidence="10">Belongs to the ApbE family.</text>
</comment>
<dbReference type="InterPro" id="IPR003374">
    <property type="entry name" value="ApbE-like_sf"/>
</dbReference>
<dbReference type="Pfam" id="PF02424">
    <property type="entry name" value="ApbE"/>
    <property type="match status" value="1"/>
</dbReference>
<keyword evidence="4 10" id="KW-0808">Transferase</keyword>
<evidence type="ECO:0000256" key="8">
    <source>
        <dbReference type="ARBA" id="ARBA00031306"/>
    </source>
</evidence>
<evidence type="ECO:0000256" key="11">
    <source>
        <dbReference type="PIRSR" id="PIRSR006268-2"/>
    </source>
</evidence>
<keyword evidence="13" id="KW-0449">Lipoprotein</keyword>
<dbReference type="SUPFAM" id="SSF143631">
    <property type="entry name" value="ApbE-like"/>
    <property type="match status" value="1"/>
</dbReference>
<keyword evidence="3 10" id="KW-0285">Flavoprotein</keyword>
<keyword evidence="7 10" id="KW-0460">Magnesium</keyword>
<evidence type="ECO:0000256" key="6">
    <source>
        <dbReference type="ARBA" id="ARBA00022827"/>
    </source>
</evidence>
<feature type="chain" id="PRO_5039922725" description="FAD:protein FMN transferase" evidence="12">
    <location>
        <begin position="30"/>
        <end position="312"/>
    </location>
</feature>